<accession>A0ABM6RSY8</accession>
<protein>
    <recommendedName>
        <fullName evidence="1">AB hydrolase-1 domain-containing protein</fullName>
    </recommendedName>
</protein>
<proteinExistence type="predicted"/>
<dbReference type="Pfam" id="PF12697">
    <property type="entry name" value="Abhydrolase_6"/>
    <property type="match status" value="1"/>
</dbReference>
<dbReference type="InterPro" id="IPR000073">
    <property type="entry name" value="AB_hydrolase_1"/>
</dbReference>
<reference evidence="2 3" key="1">
    <citation type="journal article" date="2019" name="Sci. Rep.">
        <title>Sulfobacillus thermotolerans: new insights into resistance and metabolic capacities of acidophilic chemolithotrophs.</title>
        <authorList>
            <person name="Panyushkina A.E."/>
            <person name="Babenko V.V."/>
            <person name="Nikitina A.S."/>
            <person name="Selezneva O.V."/>
            <person name="Tsaplina I.A."/>
            <person name="Letarova M.A."/>
            <person name="Kostryukova E.S."/>
            <person name="Letarov A.V."/>
        </authorList>
    </citation>
    <scope>NUCLEOTIDE SEQUENCE [LARGE SCALE GENOMIC DNA]</scope>
    <source>
        <strain evidence="2 3">Kr1</strain>
    </source>
</reference>
<name>A0ABM6RSY8_9FIRM</name>
<dbReference type="SUPFAM" id="SSF53474">
    <property type="entry name" value="alpha/beta-Hydrolases"/>
    <property type="match status" value="1"/>
</dbReference>
<sequence>MKIFPVHFKSGGQEIRGLGYGPEDGVPAPFRAIVIHGYSSSKHLMDPVSTALAKAGYPVVSIDLPGHKLGASGGSLISFDMAVQAALDAHQQLTSPAPPVYIGHSMGAAAALVAGSLDPDAVGVASLGLGYPVTVMRPNPEVIQYYLERWAWVDGASPVEVGLAMDKALPQALEKLATRPFLLVSGSRDKELPPSSAAQLFAMAHGPKTHNTVDADHSGIPLLAAPFVVEWLNAVQSSRASS</sequence>
<dbReference type="EMBL" id="CP019454">
    <property type="protein sequence ID" value="AUW94554.1"/>
    <property type="molecule type" value="Genomic_DNA"/>
</dbReference>
<evidence type="ECO:0000313" key="3">
    <source>
        <dbReference type="Proteomes" id="UP000325292"/>
    </source>
</evidence>
<gene>
    <name evidence="2" type="ORF">BXT84_11870</name>
</gene>
<dbReference type="Gene3D" id="3.40.50.1820">
    <property type="entry name" value="alpha/beta hydrolase"/>
    <property type="match status" value="1"/>
</dbReference>
<evidence type="ECO:0000313" key="2">
    <source>
        <dbReference type="EMBL" id="AUW94554.1"/>
    </source>
</evidence>
<dbReference type="Proteomes" id="UP000325292">
    <property type="component" value="Chromosome"/>
</dbReference>
<feature type="domain" description="AB hydrolase-1" evidence="1">
    <location>
        <begin position="33"/>
        <end position="224"/>
    </location>
</feature>
<organism evidence="2 3">
    <name type="scientific">Sulfobacillus thermotolerans</name>
    <dbReference type="NCBI Taxonomy" id="338644"/>
    <lineage>
        <taxon>Bacteria</taxon>
        <taxon>Bacillati</taxon>
        <taxon>Bacillota</taxon>
        <taxon>Clostridia</taxon>
        <taxon>Eubacteriales</taxon>
        <taxon>Clostridiales Family XVII. Incertae Sedis</taxon>
        <taxon>Sulfobacillus</taxon>
    </lineage>
</organism>
<dbReference type="InterPro" id="IPR029058">
    <property type="entry name" value="AB_hydrolase_fold"/>
</dbReference>
<evidence type="ECO:0000259" key="1">
    <source>
        <dbReference type="Pfam" id="PF12697"/>
    </source>
</evidence>
<keyword evidence="3" id="KW-1185">Reference proteome</keyword>